<dbReference type="AlphaFoldDB" id="A0A7W9SEG5"/>
<keyword evidence="6" id="KW-0813">Transport</keyword>
<dbReference type="InterPro" id="IPR047055">
    <property type="entry name" value="MotA-like"/>
</dbReference>
<evidence type="ECO:0000313" key="9">
    <source>
        <dbReference type="EMBL" id="MBB6040673.1"/>
    </source>
</evidence>
<sequence length="274" mass="29091">MDISMLLGWIIAIALIISGITMPKLGNFWDAPSALIVVGGTIAALIACYPFRIIKEIPKHIGICFRGGKKYDVPKTVDALVDLALIARQSGLLALEEKAEEIKEPFFKQAVVMIVDANDPDKVRASLEHQVEDMMTRHEEAKGLYVKGSALAPAFGMIGTLVGLVNMLKGMDLSGSGGGASTLGQDMGVALITTFYGSAMSNVLFHPIAQKLTIKDNEEVLYCSIIIEGVIAIQSGDNPKVIRERLLASLAQKQQKKLLAKAGAAGGDAGGGDK</sequence>
<feature type="transmembrane region" description="Helical" evidence="7">
    <location>
        <begin position="31"/>
        <end position="51"/>
    </location>
</feature>
<evidence type="ECO:0000256" key="3">
    <source>
        <dbReference type="ARBA" id="ARBA00022692"/>
    </source>
</evidence>
<evidence type="ECO:0000256" key="1">
    <source>
        <dbReference type="ARBA" id="ARBA00004651"/>
    </source>
</evidence>
<evidence type="ECO:0000259" key="8">
    <source>
        <dbReference type="Pfam" id="PF01618"/>
    </source>
</evidence>
<dbReference type="PANTHER" id="PTHR30433:SF2">
    <property type="entry name" value="MOTILITY PROTEIN A"/>
    <property type="match status" value="1"/>
</dbReference>
<dbReference type="Pfam" id="PF01618">
    <property type="entry name" value="MotA_ExbB"/>
    <property type="match status" value="1"/>
</dbReference>
<evidence type="ECO:0000256" key="7">
    <source>
        <dbReference type="SAM" id="Phobius"/>
    </source>
</evidence>
<reference evidence="9 10" key="1">
    <citation type="submission" date="2020-08" db="EMBL/GenBank/DDBJ databases">
        <title>Genomic Encyclopedia of Type Strains, Phase IV (KMG-IV): sequencing the most valuable type-strain genomes for metagenomic binning, comparative biology and taxonomic classification.</title>
        <authorList>
            <person name="Goeker M."/>
        </authorList>
    </citation>
    <scope>NUCLEOTIDE SEQUENCE [LARGE SCALE GENOMIC DNA]</scope>
    <source>
        <strain evidence="9 10">DSM 17245</strain>
    </source>
</reference>
<keyword evidence="4 7" id="KW-1133">Transmembrane helix</keyword>
<organism evidence="9 10">
    <name type="scientific">Oribacterium sinus</name>
    <dbReference type="NCBI Taxonomy" id="237576"/>
    <lineage>
        <taxon>Bacteria</taxon>
        <taxon>Bacillati</taxon>
        <taxon>Bacillota</taxon>
        <taxon>Clostridia</taxon>
        <taxon>Lachnospirales</taxon>
        <taxon>Lachnospiraceae</taxon>
        <taxon>Oribacterium</taxon>
    </lineage>
</organism>
<protein>
    <submittedName>
        <fullName evidence="9">Chemotaxis protein MotA</fullName>
    </submittedName>
</protein>
<keyword evidence="3 7" id="KW-0812">Transmembrane</keyword>
<keyword evidence="6" id="KW-0653">Protein transport</keyword>
<accession>A0A7W9SEG5</accession>
<evidence type="ECO:0000256" key="2">
    <source>
        <dbReference type="ARBA" id="ARBA00022475"/>
    </source>
</evidence>
<dbReference type="GO" id="GO:0005886">
    <property type="term" value="C:plasma membrane"/>
    <property type="evidence" value="ECO:0007669"/>
    <property type="project" value="UniProtKB-SubCell"/>
</dbReference>
<dbReference type="GO" id="GO:0071978">
    <property type="term" value="P:bacterial-type flagellum-dependent swarming motility"/>
    <property type="evidence" value="ECO:0007669"/>
    <property type="project" value="InterPro"/>
</dbReference>
<dbReference type="GeneID" id="85014194"/>
<evidence type="ECO:0000313" key="10">
    <source>
        <dbReference type="Proteomes" id="UP000522163"/>
    </source>
</evidence>
<evidence type="ECO:0000256" key="6">
    <source>
        <dbReference type="RuleBase" id="RU004057"/>
    </source>
</evidence>
<dbReference type="EMBL" id="JACHHH010000002">
    <property type="protein sequence ID" value="MBB6040673.1"/>
    <property type="molecule type" value="Genomic_DNA"/>
</dbReference>
<keyword evidence="2" id="KW-1003">Cell membrane</keyword>
<dbReference type="InterPro" id="IPR002898">
    <property type="entry name" value="MotA_ExbB_proton_chnl"/>
</dbReference>
<dbReference type="RefSeq" id="WP_183682872.1">
    <property type="nucleotide sequence ID" value="NZ_JACHHH010000002.1"/>
</dbReference>
<comment type="subcellular location">
    <subcellularLocation>
        <location evidence="1">Cell membrane</location>
        <topology evidence="1">Multi-pass membrane protein</topology>
    </subcellularLocation>
    <subcellularLocation>
        <location evidence="6">Membrane</location>
        <topology evidence="6">Multi-pass membrane protein</topology>
    </subcellularLocation>
</comment>
<comment type="similarity">
    <text evidence="6">Belongs to the exbB/tolQ family.</text>
</comment>
<feature type="domain" description="MotA/TolQ/ExbB proton channel" evidence="8">
    <location>
        <begin position="99"/>
        <end position="221"/>
    </location>
</feature>
<dbReference type="Proteomes" id="UP000522163">
    <property type="component" value="Unassembled WGS sequence"/>
</dbReference>
<evidence type="ECO:0000256" key="5">
    <source>
        <dbReference type="ARBA" id="ARBA00023136"/>
    </source>
</evidence>
<keyword evidence="5 7" id="KW-0472">Membrane</keyword>
<feature type="transmembrane region" description="Helical" evidence="7">
    <location>
        <begin position="7"/>
        <end position="25"/>
    </location>
</feature>
<feature type="transmembrane region" description="Helical" evidence="7">
    <location>
        <begin position="144"/>
        <end position="167"/>
    </location>
</feature>
<comment type="caution">
    <text evidence="9">The sequence shown here is derived from an EMBL/GenBank/DDBJ whole genome shotgun (WGS) entry which is preliminary data.</text>
</comment>
<proteinExistence type="inferred from homology"/>
<dbReference type="GO" id="GO:0006935">
    <property type="term" value="P:chemotaxis"/>
    <property type="evidence" value="ECO:0007669"/>
    <property type="project" value="InterPro"/>
</dbReference>
<feature type="transmembrane region" description="Helical" evidence="7">
    <location>
        <begin position="187"/>
        <end position="205"/>
    </location>
</feature>
<dbReference type="PANTHER" id="PTHR30433">
    <property type="entry name" value="CHEMOTAXIS PROTEIN MOTA"/>
    <property type="match status" value="1"/>
</dbReference>
<gene>
    <name evidence="9" type="ORF">HNQ46_000636</name>
</gene>
<evidence type="ECO:0000256" key="4">
    <source>
        <dbReference type="ARBA" id="ARBA00022989"/>
    </source>
</evidence>
<name>A0A7W9SEG5_9FIRM</name>
<dbReference type="GO" id="GO:0015031">
    <property type="term" value="P:protein transport"/>
    <property type="evidence" value="ECO:0007669"/>
    <property type="project" value="UniProtKB-KW"/>
</dbReference>